<reference evidence="6" key="3">
    <citation type="submission" date="2020-03" db="EMBL/GenBank/DDBJ databases">
        <title>Intra-Species Differences in Population Size shape Life History and Genome Evolution.</title>
        <authorList>
            <person name="Willemsen D."/>
            <person name="Cui R."/>
            <person name="Valenzano D.R."/>
        </authorList>
    </citation>
    <scope>NUCLEOTIDE SEQUENCE</scope>
    <source>
        <strain evidence="6">GRZ</strain>
        <tissue evidence="6">Whole</tissue>
    </source>
</reference>
<accession>A0A1A8A7R1</accession>
<keyword evidence="4" id="KW-0472">Membrane</keyword>
<feature type="compositionally biased region" description="Basic and acidic residues" evidence="3">
    <location>
        <begin position="103"/>
        <end position="113"/>
    </location>
</feature>
<keyword evidence="4" id="KW-1133">Transmembrane helix</keyword>
<sequence length="294" mass="33068">MTEADVTYSDVRFARPAARENVSSSVEAAYTEVKFLKRELPGGNQTVCSNEPKTVEQTARSGRSKVTSERAALVVLSVLLAAAVAALGVIVFYTIQTSQTQKEENEALRRNISETKPCSSKPSSPPPPTPDINQPSVTCDGDWELFRGHFYYFTTNYSTWEGSRGFCEDLGADLVKIDSREEQEFLVEKVKAKMEVPEDKFWIGLTDSENESSWIWVDGSPLNTNLTFWSKSEPDNWEQNNPLGEDCVRMGEKGAEDLKCWFDQSCDAPQKSICEKLPITDQKHKCEVQFHKRA</sequence>
<dbReference type="InterPro" id="IPR033989">
    <property type="entry name" value="CD209-like_CTLD"/>
</dbReference>
<feature type="domain" description="C-type lectin" evidence="5">
    <location>
        <begin position="146"/>
        <end position="275"/>
    </location>
</feature>
<dbReference type="OrthoDB" id="8444166at2759"/>
<dbReference type="PANTHER" id="PTHR22803">
    <property type="entry name" value="MANNOSE, PHOSPHOLIPASE, LECTIN RECEPTOR RELATED"/>
    <property type="match status" value="1"/>
</dbReference>
<organism evidence="7">
    <name type="scientific">Nothobranchius furzeri</name>
    <name type="common">Turquoise killifish</name>
    <dbReference type="NCBI Taxonomy" id="105023"/>
    <lineage>
        <taxon>Eukaryota</taxon>
        <taxon>Metazoa</taxon>
        <taxon>Chordata</taxon>
        <taxon>Craniata</taxon>
        <taxon>Vertebrata</taxon>
        <taxon>Euteleostomi</taxon>
        <taxon>Actinopterygii</taxon>
        <taxon>Neopterygii</taxon>
        <taxon>Teleostei</taxon>
        <taxon>Neoteleostei</taxon>
        <taxon>Acanthomorphata</taxon>
        <taxon>Ovalentaria</taxon>
        <taxon>Atherinomorphae</taxon>
        <taxon>Cyprinodontiformes</taxon>
        <taxon>Nothobranchiidae</taxon>
        <taxon>Nothobranchius</taxon>
    </lineage>
</organism>
<dbReference type="InterPro" id="IPR001304">
    <property type="entry name" value="C-type_lectin-like"/>
</dbReference>
<evidence type="ECO:0000256" key="1">
    <source>
        <dbReference type="ARBA" id="ARBA00022734"/>
    </source>
</evidence>
<dbReference type="InterPro" id="IPR016186">
    <property type="entry name" value="C-type_lectin-like/link_sf"/>
</dbReference>
<feature type="transmembrane region" description="Helical" evidence="4">
    <location>
        <begin position="71"/>
        <end position="95"/>
    </location>
</feature>
<dbReference type="CDD" id="cd03590">
    <property type="entry name" value="CLECT_DC-SIGN_like"/>
    <property type="match status" value="1"/>
</dbReference>
<evidence type="ECO:0000313" key="7">
    <source>
        <dbReference type="EMBL" id="SBP50546.1"/>
    </source>
</evidence>
<dbReference type="EMBL" id="JAAVVJ010000012">
    <property type="protein sequence ID" value="KAF7211595.1"/>
    <property type="molecule type" value="Genomic_DNA"/>
</dbReference>
<dbReference type="GO" id="GO:0030246">
    <property type="term" value="F:carbohydrate binding"/>
    <property type="evidence" value="ECO:0007669"/>
    <property type="project" value="UniProtKB-KW"/>
</dbReference>
<dbReference type="EMBL" id="HADY01012061">
    <property type="protein sequence ID" value="SBP50546.1"/>
    <property type="molecule type" value="Transcribed_RNA"/>
</dbReference>
<reference evidence="7" key="1">
    <citation type="submission" date="2016-05" db="EMBL/GenBank/DDBJ databases">
        <authorList>
            <person name="Lavstsen T."/>
            <person name="Jespersen J.S."/>
        </authorList>
    </citation>
    <scope>NUCLEOTIDE SEQUENCE</scope>
    <source>
        <tissue evidence="7">Brain</tissue>
    </source>
</reference>
<proteinExistence type="predicted"/>
<keyword evidence="4" id="KW-0812">Transmembrane</keyword>
<dbReference type="PROSITE" id="PS50041">
    <property type="entry name" value="C_TYPE_LECTIN_2"/>
    <property type="match status" value="1"/>
</dbReference>
<evidence type="ECO:0000256" key="2">
    <source>
        <dbReference type="ARBA" id="ARBA00023157"/>
    </source>
</evidence>
<dbReference type="PROSITE" id="PS00615">
    <property type="entry name" value="C_TYPE_LECTIN_1"/>
    <property type="match status" value="1"/>
</dbReference>
<dbReference type="KEGG" id="nfu:107372551"/>
<dbReference type="InterPro" id="IPR018378">
    <property type="entry name" value="C-type_lectin_CS"/>
</dbReference>
<dbReference type="InterPro" id="IPR016187">
    <property type="entry name" value="CTDL_fold"/>
</dbReference>
<evidence type="ECO:0000256" key="3">
    <source>
        <dbReference type="SAM" id="MobiDB-lite"/>
    </source>
</evidence>
<dbReference type="Proteomes" id="UP000822369">
    <property type="component" value="Chromosome 12"/>
</dbReference>
<dbReference type="AlphaFoldDB" id="A0A1A8A7R1"/>
<evidence type="ECO:0000259" key="5">
    <source>
        <dbReference type="PROSITE" id="PS50041"/>
    </source>
</evidence>
<name>A0A1A8A7R1_NOTFU</name>
<protein>
    <submittedName>
        <fullName evidence="6">Transcript variant X1</fullName>
    </submittedName>
</protein>
<dbReference type="Pfam" id="PF00059">
    <property type="entry name" value="Lectin_C"/>
    <property type="match status" value="1"/>
</dbReference>
<dbReference type="SMART" id="SM00034">
    <property type="entry name" value="CLECT"/>
    <property type="match status" value="1"/>
</dbReference>
<keyword evidence="1" id="KW-0430">Lectin</keyword>
<reference evidence="7" key="2">
    <citation type="submission" date="2016-06" db="EMBL/GenBank/DDBJ databases">
        <title>The genome of a short-lived fish provides insights into sex chromosome evolution and the genetic control of aging.</title>
        <authorList>
            <person name="Reichwald K."/>
            <person name="Felder M."/>
            <person name="Petzold A."/>
            <person name="Koch P."/>
            <person name="Groth M."/>
            <person name="Platzer M."/>
        </authorList>
    </citation>
    <scope>NUCLEOTIDE SEQUENCE</scope>
    <source>
        <tissue evidence="7">Brain</tissue>
    </source>
</reference>
<feature type="region of interest" description="Disordered" evidence="3">
    <location>
        <begin position="103"/>
        <end position="135"/>
    </location>
</feature>
<dbReference type="Gene3D" id="3.10.100.10">
    <property type="entry name" value="Mannose-Binding Protein A, subunit A"/>
    <property type="match status" value="1"/>
</dbReference>
<evidence type="ECO:0000256" key="4">
    <source>
        <dbReference type="SAM" id="Phobius"/>
    </source>
</evidence>
<evidence type="ECO:0000313" key="6">
    <source>
        <dbReference type="EMBL" id="KAF7211595.1"/>
    </source>
</evidence>
<keyword evidence="2" id="KW-1015">Disulfide bond</keyword>
<gene>
    <name evidence="7" type="primary">Nfu_g_1_003766</name>
    <name evidence="6" type="ORF">G4P62_019249</name>
</gene>
<dbReference type="InterPro" id="IPR050111">
    <property type="entry name" value="C-type_lectin/snaclec_domain"/>
</dbReference>
<dbReference type="SUPFAM" id="SSF56436">
    <property type="entry name" value="C-type lectin-like"/>
    <property type="match status" value="1"/>
</dbReference>